<protein>
    <recommendedName>
        <fullName evidence="2">site-specific DNA-methyltransferase (adenine-specific)</fullName>
        <ecNumber evidence="2">2.1.1.72</ecNumber>
    </recommendedName>
</protein>
<gene>
    <name evidence="10" type="ORF">FR932_06850</name>
</gene>
<dbReference type="EMBL" id="CP044399">
    <property type="protein sequence ID" value="QFI37577.1"/>
    <property type="molecule type" value="Genomic_DNA"/>
</dbReference>
<accession>A0A5J6WHQ3</accession>
<evidence type="ECO:0000256" key="3">
    <source>
        <dbReference type="ARBA" id="ARBA00022603"/>
    </source>
</evidence>
<dbReference type="GO" id="GO:0009307">
    <property type="term" value="P:DNA restriction-modification system"/>
    <property type="evidence" value="ECO:0007669"/>
    <property type="project" value="UniProtKB-KW"/>
</dbReference>
<keyword evidence="4" id="KW-0808">Transferase</keyword>
<keyword evidence="6" id="KW-0680">Restriction system</keyword>
<organism evidence="10 11">
    <name type="scientific">Moritella marina ATCC 15381</name>
    <dbReference type="NCBI Taxonomy" id="1202962"/>
    <lineage>
        <taxon>Bacteria</taxon>
        <taxon>Pseudomonadati</taxon>
        <taxon>Pseudomonadota</taxon>
        <taxon>Gammaproteobacteria</taxon>
        <taxon>Alteromonadales</taxon>
        <taxon>Moritellaceae</taxon>
        <taxon>Moritella</taxon>
    </lineage>
</organism>
<dbReference type="GO" id="GO:0003677">
    <property type="term" value="F:DNA binding"/>
    <property type="evidence" value="ECO:0007669"/>
    <property type="project" value="InterPro"/>
</dbReference>
<dbReference type="InterPro" id="IPR002052">
    <property type="entry name" value="DNA_methylase_N6_adenine_CS"/>
</dbReference>
<dbReference type="GO" id="GO:0008170">
    <property type="term" value="F:N-methyltransferase activity"/>
    <property type="evidence" value="ECO:0007669"/>
    <property type="project" value="InterPro"/>
</dbReference>
<reference evidence="10 11" key="1">
    <citation type="submission" date="2019-09" db="EMBL/GenBank/DDBJ databases">
        <title>Hybrid Assembly of the complete Genome of the Deep-Sea Bacterium Moritella marina from long Nanopore and Illumina reads.</title>
        <authorList>
            <person name="Magin S."/>
            <person name="Georgoulis A."/>
            <person name="Papadimitriou K."/>
            <person name="Iliakis G."/>
            <person name="Vorgias C.E."/>
        </authorList>
    </citation>
    <scope>NUCLEOTIDE SEQUENCE [LARGE SCALE GENOMIC DNA]</scope>
    <source>
        <strain evidence="10 11">MP-1</strain>
    </source>
</reference>
<evidence type="ECO:0000259" key="9">
    <source>
        <dbReference type="Pfam" id="PF22837"/>
    </source>
</evidence>
<proteinExistence type="inferred from homology"/>
<dbReference type="PANTHER" id="PTHR33841">
    <property type="entry name" value="DNA METHYLTRANSFERASE YEEA-RELATED"/>
    <property type="match status" value="1"/>
</dbReference>
<evidence type="ECO:0000256" key="1">
    <source>
        <dbReference type="ARBA" id="ARBA00006594"/>
    </source>
</evidence>
<name>A0A5J6WHQ3_MORMI</name>
<dbReference type="REBASE" id="370317">
    <property type="entry name" value="M.MmaMP1ORF6850P"/>
</dbReference>
<keyword evidence="11" id="KW-1185">Reference proteome</keyword>
<evidence type="ECO:0000256" key="7">
    <source>
        <dbReference type="ARBA" id="ARBA00047942"/>
    </source>
</evidence>
<dbReference type="KEGG" id="mmaa:FR932_06850"/>
<dbReference type="AlphaFoldDB" id="A0A5J6WHQ3"/>
<dbReference type="OrthoDB" id="9784823at2"/>
<comment type="similarity">
    <text evidence="1">Belongs to the N(4)/N(6)-methyltransferase family.</text>
</comment>
<dbReference type="GO" id="GO:0009007">
    <property type="term" value="F:site-specific DNA-methyltransferase (adenine-specific) activity"/>
    <property type="evidence" value="ECO:0007669"/>
    <property type="project" value="UniProtKB-EC"/>
</dbReference>
<evidence type="ECO:0000256" key="5">
    <source>
        <dbReference type="ARBA" id="ARBA00022691"/>
    </source>
</evidence>
<feature type="domain" description="DNA methylase adenine-specific" evidence="8">
    <location>
        <begin position="7"/>
        <end position="227"/>
    </location>
</feature>
<evidence type="ECO:0000313" key="10">
    <source>
        <dbReference type="EMBL" id="QFI37577.1"/>
    </source>
</evidence>
<dbReference type="CDD" id="cd02440">
    <property type="entry name" value="AdoMet_MTases"/>
    <property type="match status" value="1"/>
</dbReference>
<evidence type="ECO:0000313" key="11">
    <source>
        <dbReference type="Proteomes" id="UP000327424"/>
    </source>
</evidence>
<dbReference type="GO" id="GO:0032259">
    <property type="term" value="P:methylation"/>
    <property type="evidence" value="ECO:0007669"/>
    <property type="project" value="UniProtKB-KW"/>
</dbReference>
<dbReference type="Pfam" id="PF02384">
    <property type="entry name" value="N6_Mtase"/>
    <property type="match status" value="1"/>
</dbReference>
<evidence type="ECO:0000259" key="8">
    <source>
        <dbReference type="Pfam" id="PF02384"/>
    </source>
</evidence>
<dbReference type="RefSeq" id="WP_019440201.1">
    <property type="nucleotide sequence ID" value="NZ_ALOE01000006.1"/>
</dbReference>
<dbReference type="InterPro" id="IPR054520">
    <property type="entry name" value="M_Eco57I_C"/>
</dbReference>
<dbReference type="EC" id="2.1.1.72" evidence="2"/>
<evidence type="ECO:0000256" key="6">
    <source>
        <dbReference type="ARBA" id="ARBA00022747"/>
    </source>
</evidence>
<keyword evidence="3 10" id="KW-0489">Methyltransferase</keyword>
<feature type="domain" description="Type II methyltransferase M.Eco57I C-terminal" evidence="9">
    <location>
        <begin position="271"/>
        <end position="521"/>
    </location>
</feature>
<dbReference type="InterPro" id="IPR003356">
    <property type="entry name" value="DNA_methylase_A-5"/>
</dbReference>
<dbReference type="InterPro" id="IPR050953">
    <property type="entry name" value="N4_N6_ade-DNA_methylase"/>
</dbReference>
<sequence length="560" mass="64531">MNPHSLNKKRELGAYYTPPELSQVLVDWAIISRLENILEPSFGGCGFFESCIKKLENLGCKIPSEQLYGVDIDPHAFDILSQKFGEKVSLDKRFLHSDFISVSPEQFLVPDFDVVLGNPPYVSMHNMSLEQRRRCEKTFKESPFIKKTMGRNVSLWAFFLLHSLSFLKDGGKVAWVLPSSLLHTDYSKKLIEVHKQHFKTVKIAKLAERFFVSEGAQETSIVLIAEGFSKTASNTGCLEISSVHNIEELHEFIHAPIDQKKQNHFDNYKFSLLSSAIRDSYFQVEQSQVSKKLIDYLNIKIGMVTGANKFFIINRDTIEKNNLDSSYLRPIVSRFSCLVGVRHNKLRQRENEDNNLRSYLLNPCNEDMKEKNTPIRNYLAQVSAKERRRNKTFPKRANWYTPDDNIYPDAFFSYMSHLGPRIVLNQGKVNCTNSIHKVFFNERLSHSRKLAISISLLSSYSQLSAEIEARSYSSGVLKIEPTAGKNIRIIMSDECIQDLASNVTHIENLLIKDKQPEMTIFIDDIFIKHDILTKDQCNLFREGVRILRKERYKGVKTYDE</sequence>
<dbReference type="SUPFAM" id="SSF53335">
    <property type="entry name" value="S-adenosyl-L-methionine-dependent methyltransferases"/>
    <property type="match status" value="1"/>
</dbReference>
<dbReference type="Gene3D" id="3.40.50.150">
    <property type="entry name" value="Vaccinia Virus protein VP39"/>
    <property type="match status" value="1"/>
</dbReference>
<dbReference type="InterPro" id="IPR029063">
    <property type="entry name" value="SAM-dependent_MTases_sf"/>
</dbReference>
<dbReference type="Proteomes" id="UP000327424">
    <property type="component" value="Chromosome"/>
</dbReference>
<dbReference type="Pfam" id="PF22837">
    <property type="entry name" value="M_Eco57I_C"/>
    <property type="match status" value="1"/>
</dbReference>
<evidence type="ECO:0000256" key="2">
    <source>
        <dbReference type="ARBA" id="ARBA00011900"/>
    </source>
</evidence>
<dbReference type="PANTHER" id="PTHR33841:SF5">
    <property type="entry name" value="DNA METHYLASE (MODIFICATION METHYLASE) (METHYLTRANSFERASE)-RELATED"/>
    <property type="match status" value="1"/>
</dbReference>
<dbReference type="PROSITE" id="PS00092">
    <property type="entry name" value="N6_MTASE"/>
    <property type="match status" value="1"/>
</dbReference>
<evidence type="ECO:0000256" key="4">
    <source>
        <dbReference type="ARBA" id="ARBA00022679"/>
    </source>
</evidence>
<keyword evidence="5" id="KW-0949">S-adenosyl-L-methionine</keyword>
<dbReference type="PRINTS" id="PR00507">
    <property type="entry name" value="N12N6MTFRASE"/>
</dbReference>
<comment type="catalytic activity">
    <reaction evidence="7">
        <text>a 2'-deoxyadenosine in DNA + S-adenosyl-L-methionine = an N(6)-methyl-2'-deoxyadenosine in DNA + S-adenosyl-L-homocysteine + H(+)</text>
        <dbReference type="Rhea" id="RHEA:15197"/>
        <dbReference type="Rhea" id="RHEA-COMP:12418"/>
        <dbReference type="Rhea" id="RHEA-COMP:12419"/>
        <dbReference type="ChEBI" id="CHEBI:15378"/>
        <dbReference type="ChEBI" id="CHEBI:57856"/>
        <dbReference type="ChEBI" id="CHEBI:59789"/>
        <dbReference type="ChEBI" id="CHEBI:90615"/>
        <dbReference type="ChEBI" id="CHEBI:90616"/>
        <dbReference type="EC" id="2.1.1.72"/>
    </reaction>
</comment>